<dbReference type="Pfam" id="PF14703">
    <property type="entry name" value="PHM7_cyt"/>
    <property type="match status" value="1"/>
</dbReference>
<feature type="transmembrane region" description="Helical" evidence="8">
    <location>
        <begin position="450"/>
        <end position="474"/>
    </location>
</feature>
<evidence type="ECO:0000256" key="5">
    <source>
        <dbReference type="ARBA" id="ARBA00022989"/>
    </source>
</evidence>
<feature type="region of interest" description="Disordered" evidence="7">
    <location>
        <begin position="723"/>
        <end position="757"/>
    </location>
</feature>
<comment type="subcellular location">
    <subcellularLocation>
        <location evidence="1">Membrane</location>
        <topology evidence="1">Multi-pass membrane protein</topology>
    </subcellularLocation>
</comment>
<dbReference type="InterPro" id="IPR045122">
    <property type="entry name" value="Csc1-like"/>
</dbReference>
<dbReference type="InterPro" id="IPR022257">
    <property type="entry name" value="PHM7_ext"/>
</dbReference>
<feature type="domain" description="10TM putative phosphate transporter extracellular tail" evidence="10">
    <location>
        <begin position="850"/>
        <end position="947"/>
    </location>
</feature>
<evidence type="ECO:0000256" key="6">
    <source>
        <dbReference type="ARBA" id="ARBA00023136"/>
    </source>
</evidence>
<keyword evidence="14" id="KW-1185">Reference proteome</keyword>
<dbReference type="AlphaFoldDB" id="A0A6A6NLL0"/>
<evidence type="ECO:0000313" key="14">
    <source>
        <dbReference type="Proteomes" id="UP000799766"/>
    </source>
</evidence>
<feature type="compositionally biased region" description="Low complexity" evidence="7">
    <location>
        <begin position="784"/>
        <end position="793"/>
    </location>
</feature>
<feature type="region of interest" description="Disordered" evidence="7">
    <location>
        <begin position="769"/>
        <end position="843"/>
    </location>
</feature>
<dbReference type="GO" id="GO:0005886">
    <property type="term" value="C:plasma membrane"/>
    <property type="evidence" value="ECO:0007669"/>
    <property type="project" value="TreeGrafter"/>
</dbReference>
<keyword evidence="6 8" id="KW-0472">Membrane</keyword>
<feature type="transmembrane region" description="Helical" evidence="8">
    <location>
        <begin position="686"/>
        <end position="704"/>
    </location>
</feature>
<feature type="transmembrane region" description="Helical" evidence="8">
    <location>
        <begin position="110"/>
        <end position="133"/>
    </location>
</feature>
<accession>A0A6A6NLL0</accession>
<feature type="transmembrane region" description="Helical" evidence="8">
    <location>
        <begin position="590"/>
        <end position="612"/>
    </location>
</feature>
<dbReference type="GO" id="GO:0005227">
    <property type="term" value="F:calcium-activated cation channel activity"/>
    <property type="evidence" value="ECO:0007669"/>
    <property type="project" value="InterPro"/>
</dbReference>
<evidence type="ECO:0000256" key="3">
    <source>
        <dbReference type="ARBA" id="ARBA00022448"/>
    </source>
</evidence>
<proteinExistence type="inferred from homology"/>
<evidence type="ECO:0000256" key="4">
    <source>
        <dbReference type="ARBA" id="ARBA00022692"/>
    </source>
</evidence>
<evidence type="ECO:0000313" key="13">
    <source>
        <dbReference type="EMBL" id="KAF2452610.1"/>
    </source>
</evidence>
<feature type="domain" description="CSC1/OSCA1-like 7TM region" evidence="9">
    <location>
        <begin position="403"/>
        <end position="675"/>
    </location>
</feature>
<dbReference type="EMBL" id="MU001706">
    <property type="protein sequence ID" value="KAF2452610.1"/>
    <property type="molecule type" value="Genomic_DNA"/>
</dbReference>
<dbReference type="InterPro" id="IPR003864">
    <property type="entry name" value="CSC1/OSCA1-like_7TM"/>
</dbReference>
<dbReference type="Pfam" id="PF02714">
    <property type="entry name" value="RSN1_7TM"/>
    <property type="match status" value="1"/>
</dbReference>
<keyword evidence="4 8" id="KW-0812">Transmembrane</keyword>
<evidence type="ECO:0000256" key="1">
    <source>
        <dbReference type="ARBA" id="ARBA00004141"/>
    </source>
</evidence>
<evidence type="ECO:0000259" key="10">
    <source>
        <dbReference type="Pfam" id="PF12621"/>
    </source>
</evidence>
<evidence type="ECO:0000259" key="9">
    <source>
        <dbReference type="Pfam" id="PF02714"/>
    </source>
</evidence>
<sequence length="958" mass="106445">MDYFEASRTLWARQAESTEAGSHRNKSSSVSAMVSTLVPTFILALALLTLFILLRSKQARIYAPRTYHDVLRDEEKTPKSQKGGMFGWINEFRRLPDDYIMKHQSLDAYLFVRFFKMITVMCFVGCCITWPVLFPVNATGGGGEEQLDLLSFSNVDDPARYWAHAAVAWVYLGFIMFMITRETIFYINLRQAYYLAPRVSSRISSRTVLFTSVPEEYLNEAQLRRTFDRVRHIWLSTDCEELEDLVQERDDTVMKLEKAEIKLIKSANDARLKSKAPPTRSQGFDPHKSGSAAAEWISWKDRPTHRLKFLIGKKVDTVNWSRGHLAELIPRVEKMQWSHRDGREPNTGAAFIEFESLRAAQAAAQVTAHEKPNTMVARATGARPDEIIWKNLGMSAWQRAVRGVVANAFVWAMIIFWSIPVAVVGAISNINNLTDKVPWLEWILDIPDVILGVITGLLPTVLLAILVILVPIICRLCAKMSGSVTLADVELRTQTWYFAFQVIQVFLVTTFTSGAAAVVTQIIDDPTAAPTLLAKNLPKASNFYIAYFILYGVALSAKTIFNGAALVIFNVLGRLLDKSPRKMYNRYIKIAGLGWGSLYPKFANLAVIAVAYSCIAPLVLGFATIGLGFLYVAFRYNVFYAVDTTIDTHGQAYGRALQQLTVGVYLSEICLIGLFAIASGSDPMSSGPLILTIILFVISILYHIKMRRSLHPLTQTLPSSLLAENEAQTERERALEEGESSDADSYAPGRDSTVGLKPGEERTVHLHKHNGHNKLARKDHAHTAAAPEGRQQPGAPPPPAKDLGRDHDGAETAAAAGGSGVPNGGSSKAPPATSDNQMDTGKRGGILQRFLNPAKYASYHTLRSSLWATALAHPVPPYSADVRRDAFLHPAVSSPPPVIWLVRDEMGVSAQECRHNEEVRGLRCTDEGAVFDEKGKVRWVGGVREAPMWRREELRRMI</sequence>
<dbReference type="InterPro" id="IPR032880">
    <property type="entry name" value="CSC1/OSCA1-like_N"/>
</dbReference>
<evidence type="ECO:0000256" key="7">
    <source>
        <dbReference type="SAM" id="MobiDB-lite"/>
    </source>
</evidence>
<dbReference type="Pfam" id="PF13967">
    <property type="entry name" value="RSN1_TM"/>
    <property type="match status" value="1"/>
</dbReference>
<feature type="domain" description="CSC1/OSCA1-like cytosolic" evidence="12">
    <location>
        <begin position="205"/>
        <end position="391"/>
    </location>
</feature>
<evidence type="ECO:0000256" key="2">
    <source>
        <dbReference type="ARBA" id="ARBA00007779"/>
    </source>
</evidence>
<feature type="transmembrane region" description="Helical" evidence="8">
    <location>
        <begin position="161"/>
        <end position="180"/>
    </location>
</feature>
<feature type="transmembrane region" description="Helical" evidence="8">
    <location>
        <begin position="660"/>
        <end position="680"/>
    </location>
</feature>
<comment type="similarity">
    <text evidence="2">Belongs to the CSC1 (TC 1.A.17) family.</text>
</comment>
<evidence type="ECO:0000256" key="8">
    <source>
        <dbReference type="SAM" id="Phobius"/>
    </source>
</evidence>
<dbReference type="OrthoDB" id="1076608at2759"/>
<reference evidence="13" key="1">
    <citation type="journal article" date="2020" name="Stud. Mycol.">
        <title>101 Dothideomycetes genomes: a test case for predicting lifestyles and emergence of pathogens.</title>
        <authorList>
            <person name="Haridas S."/>
            <person name="Albert R."/>
            <person name="Binder M."/>
            <person name="Bloem J."/>
            <person name="Labutti K."/>
            <person name="Salamov A."/>
            <person name="Andreopoulos B."/>
            <person name="Baker S."/>
            <person name="Barry K."/>
            <person name="Bills G."/>
            <person name="Bluhm B."/>
            <person name="Cannon C."/>
            <person name="Castanera R."/>
            <person name="Culley D."/>
            <person name="Daum C."/>
            <person name="Ezra D."/>
            <person name="Gonzalez J."/>
            <person name="Henrissat B."/>
            <person name="Kuo A."/>
            <person name="Liang C."/>
            <person name="Lipzen A."/>
            <person name="Lutzoni F."/>
            <person name="Magnuson J."/>
            <person name="Mondo S."/>
            <person name="Nolan M."/>
            <person name="Ohm R."/>
            <person name="Pangilinan J."/>
            <person name="Park H.-J."/>
            <person name="Ramirez L."/>
            <person name="Alfaro M."/>
            <person name="Sun H."/>
            <person name="Tritt A."/>
            <person name="Yoshinaga Y."/>
            <person name="Zwiers L.-H."/>
            <person name="Turgeon B."/>
            <person name="Goodwin S."/>
            <person name="Spatafora J."/>
            <person name="Crous P."/>
            <person name="Grigoriev I."/>
        </authorList>
    </citation>
    <scope>NUCLEOTIDE SEQUENCE</scope>
    <source>
        <strain evidence="13">ATCC 16933</strain>
    </source>
</reference>
<feature type="domain" description="CSC1/OSCA1-like N-terminal transmembrane" evidence="11">
    <location>
        <begin position="32"/>
        <end position="182"/>
    </location>
</feature>
<feature type="transmembrane region" description="Helical" evidence="8">
    <location>
        <begin position="32"/>
        <end position="54"/>
    </location>
</feature>
<feature type="transmembrane region" description="Helical" evidence="8">
    <location>
        <begin position="404"/>
        <end position="430"/>
    </location>
</feature>
<protein>
    <submittedName>
        <fullName evidence="13">Putative DUF221 domain protein</fullName>
    </submittedName>
</protein>
<dbReference type="Proteomes" id="UP000799766">
    <property type="component" value="Unassembled WGS sequence"/>
</dbReference>
<name>A0A6A6NLL0_9PEZI</name>
<organism evidence="13 14">
    <name type="scientific">Lineolata rhizophorae</name>
    <dbReference type="NCBI Taxonomy" id="578093"/>
    <lineage>
        <taxon>Eukaryota</taxon>
        <taxon>Fungi</taxon>
        <taxon>Dikarya</taxon>
        <taxon>Ascomycota</taxon>
        <taxon>Pezizomycotina</taxon>
        <taxon>Dothideomycetes</taxon>
        <taxon>Dothideomycetes incertae sedis</taxon>
        <taxon>Lineolatales</taxon>
        <taxon>Lineolataceae</taxon>
        <taxon>Lineolata</taxon>
    </lineage>
</organism>
<keyword evidence="5 8" id="KW-1133">Transmembrane helix</keyword>
<dbReference type="PANTHER" id="PTHR13018:SF26">
    <property type="entry name" value="DOMAIN PROTEIN, PUTATIVE (AFU_ORTHOLOGUE AFUA_5G10920)-RELATED"/>
    <property type="match status" value="1"/>
</dbReference>
<dbReference type="PANTHER" id="PTHR13018">
    <property type="entry name" value="PROBABLE MEMBRANE PROTEIN DUF221-RELATED"/>
    <property type="match status" value="1"/>
</dbReference>
<feature type="transmembrane region" description="Helical" evidence="8">
    <location>
        <begin position="543"/>
        <end position="569"/>
    </location>
</feature>
<dbReference type="InterPro" id="IPR027815">
    <property type="entry name" value="CSC1/OSCA1-like_cyt"/>
</dbReference>
<dbReference type="Pfam" id="PF12621">
    <property type="entry name" value="PHM7_ext"/>
    <property type="match status" value="1"/>
</dbReference>
<gene>
    <name evidence="13" type="ORF">BDY21DRAFT_375423</name>
</gene>
<feature type="transmembrane region" description="Helical" evidence="8">
    <location>
        <begin position="495"/>
        <end position="523"/>
    </location>
</feature>
<feature type="transmembrane region" description="Helical" evidence="8">
    <location>
        <begin position="618"/>
        <end position="639"/>
    </location>
</feature>
<evidence type="ECO:0000259" key="11">
    <source>
        <dbReference type="Pfam" id="PF13967"/>
    </source>
</evidence>
<evidence type="ECO:0000259" key="12">
    <source>
        <dbReference type="Pfam" id="PF14703"/>
    </source>
</evidence>
<keyword evidence="3" id="KW-0813">Transport</keyword>